<accession>A0A562K1U8</accession>
<evidence type="ECO:0000313" key="2">
    <source>
        <dbReference type="Proteomes" id="UP000316624"/>
    </source>
</evidence>
<name>A0A562K1U8_SPHWJ</name>
<proteinExistence type="predicted"/>
<evidence type="ECO:0000313" key="1">
    <source>
        <dbReference type="EMBL" id="TWH89400.1"/>
    </source>
</evidence>
<gene>
    <name evidence="1" type="ORF">IQ35_03880</name>
</gene>
<dbReference type="RefSeq" id="WP_242003412.1">
    <property type="nucleotide sequence ID" value="NZ_JACIIY010000047.1"/>
</dbReference>
<protein>
    <submittedName>
        <fullName evidence="1">Uncharacterized protein</fullName>
    </submittedName>
</protein>
<comment type="caution">
    <text evidence="1">The sequence shown here is derived from an EMBL/GenBank/DDBJ whole genome shotgun (WGS) entry which is preliminary data.</text>
</comment>
<dbReference type="EMBL" id="VLKK01000034">
    <property type="protein sequence ID" value="TWH89400.1"/>
    <property type="molecule type" value="Genomic_DNA"/>
</dbReference>
<organism evidence="1 2">
    <name type="scientific">Sphingobium wenxiniae (strain DSM 21828 / CGMCC 1.7748 / JZ-1)</name>
    <dbReference type="NCBI Taxonomy" id="595605"/>
    <lineage>
        <taxon>Bacteria</taxon>
        <taxon>Pseudomonadati</taxon>
        <taxon>Pseudomonadota</taxon>
        <taxon>Alphaproteobacteria</taxon>
        <taxon>Sphingomonadales</taxon>
        <taxon>Sphingomonadaceae</taxon>
        <taxon>Sphingobium</taxon>
    </lineage>
</organism>
<dbReference type="AlphaFoldDB" id="A0A562K1U8"/>
<dbReference type="Proteomes" id="UP000316624">
    <property type="component" value="Unassembled WGS sequence"/>
</dbReference>
<reference evidence="1 2" key="1">
    <citation type="journal article" date="2015" name="Stand. Genomic Sci.">
        <title>Genomic Encyclopedia of Bacterial and Archaeal Type Strains, Phase III: the genomes of soil and plant-associated and newly described type strains.</title>
        <authorList>
            <person name="Whitman W.B."/>
            <person name="Woyke T."/>
            <person name="Klenk H.P."/>
            <person name="Zhou Y."/>
            <person name="Lilburn T.G."/>
            <person name="Beck B.J."/>
            <person name="De Vos P."/>
            <person name="Vandamme P."/>
            <person name="Eisen J.A."/>
            <person name="Garrity G."/>
            <person name="Hugenholtz P."/>
            <person name="Kyrpides N.C."/>
        </authorList>
    </citation>
    <scope>NUCLEOTIDE SEQUENCE [LARGE SCALE GENOMIC DNA]</scope>
    <source>
        <strain evidence="1 2">CGMCC 1.7748</strain>
    </source>
</reference>
<sequence>MSYDLAFRYSQALDPSALVMIGTTLHAIHAAITDCRNAGLDLESDPAIILLARHLGTVCAGQPSQAARPLPTRYAGTAISLNGEPIQNRVSDPTSRITIAGKEVRIDTGCGVVSAVIRREREGLSLISNASSSDGSACTGARLTVHNQVMRLVNGPAAGIVDVNGDLLLAGEGVWLTARSN</sequence>
<keyword evidence="2" id="KW-1185">Reference proteome</keyword>